<dbReference type="AlphaFoldDB" id="A0A1M4PMJ6"/>
<evidence type="ECO:0000313" key="2">
    <source>
        <dbReference type="EMBL" id="SHD76693.1"/>
    </source>
</evidence>
<keyword evidence="1" id="KW-1133">Transmembrane helix</keyword>
<accession>A0A1M4PMJ6</accession>
<dbReference type="Proteomes" id="UP000245423">
    <property type="component" value="Chromosome 1"/>
</dbReference>
<evidence type="ECO:0000313" key="3">
    <source>
        <dbReference type="Proteomes" id="UP000245423"/>
    </source>
</evidence>
<keyword evidence="1" id="KW-0472">Membrane</keyword>
<evidence type="ECO:0000256" key="1">
    <source>
        <dbReference type="SAM" id="Phobius"/>
    </source>
</evidence>
<feature type="transmembrane region" description="Helical" evidence="1">
    <location>
        <begin position="38"/>
        <end position="63"/>
    </location>
</feature>
<keyword evidence="3" id="KW-1185">Reference proteome</keyword>
<dbReference type="RefSeq" id="WP_109840554.1">
    <property type="nucleotide sequence ID" value="NZ_LT669839.1"/>
</dbReference>
<organism evidence="2 3">
    <name type="scientific">[Clostridium] ultunense Esp</name>
    <dbReference type="NCBI Taxonomy" id="1288971"/>
    <lineage>
        <taxon>Bacteria</taxon>
        <taxon>Bacillati</taxon>
        <taxon>Bacillota</taxon>
        <taxon>Tissierellia</taxon>
        <taxon>Tissierellales</taxon>
        <taxon>Tepidimicrobiaceae</taxon>
        <taxon>Schnuerera</taxon>
    </lineage>
</organism>
<reference evidence="2 3" key="1">
    <citation type="submission" date="2016-11" db="EMBL/GenBank/DDBJ databases">
        <authorList>
            <person name="Manzoor S."/>
        </authorList>
    </citation>
    <scope>NUCLEOTIDE SEQUENCE [LARGE SCALE GENOMIC DNA]</scope>
    <source>
        <strain evidence="2">Clostridium ultunense strain Esp</strain>
    </source>
</reference>
<name>A0A1M4PMJ6_9FIRM</name>
<gene>
    <name evidence="2" type="ORF">CUESP1_1321</name>
</gene>
<sequence>MNIKDKLKKHENKRWYHFLDELVCGIKEDEVTAVGAQLTYYLILSIFPFLILLSQYIKIYFYYPGKCIG</sequence>
<proteinExistence type="predicted"/>
<protein>
    <submittedName>
        <fullName evidence="2">Uncharacterized protein</fullName>
    </submittedName>
</protein>
<keyword evidence="1" id="KW-0812">Transmembrane</keyword>
<dbReference type="EMBL" id="LT669839">
    <property type="protein sequence ID" value="SHD76693.1"/>
    <property type="molecule type" value="Genomic_DNA"/>
</dbReference>